<evidence type="ECO:0000313" key="3">
    <source>
        <dbReference type="Proteomes" id="UP000324536"/>
    </source>
</evidence>
<dbReference type="RefSeq" id="WP_149278143.1">
    <property type="nucleotide sequence ID" value="NZ_CP043506.1"/>
</dbReference>
<evidence type="ECO:0000313" key="2">
    <source>
        <dbReference type="EMBL" id="QEO16702.1"/>
    </source>
</evidence>
<keyword evidence="3" id="KW-1185">Reference proteome</keyword>
<feature type="signal peptide" evidence="1">
    <location>
        <begin position="1"/>
        <end position="32"/>
    </location>
</feature>
<dbReference type="OrthoDB" id="7219565at2"/>
<reference evidence="2 3" key="1">
    <citation type="submission" date="2019-09" db="EMBL/GenBank/DDBJ databases">
        <title>Genome sequencing of strain KACC 21233.</title>
        <authorList>
            <person name="Heo J."/>
            <person name="Kim S.-J."/>
            <person name="Kim J.-S."/>
            <person name="Hong S.-B."/>
            <person name="Kwon S.-W."/>
        </authorList>
    </citation>
    <scope>NUCLEOTIDE SEQUENCE [LARGE SCALE GENOMIC DNA]</scope>
    <source>
        <strain evidence="2 3">KACC 21233</strain>
    </source>
</reference>
<dbReference type="Proteomes" id="UP000324536">
    <property type="component" value="Chromosome"/>
</dbReference>
<evidence type="ECO:0000256" key="1">
    <source>
        <dbReference type="SAM" id="SignalP"/>
    </source>
</evidence>
<organism evidence="2 3">
    <name type="scientific">Acetobacter vaccinii</name>
    <dbReference type="NCBI Taxonomy" id="2592655"/>
    <lineage>
        <taxon>Bacteria</taxon>
        <taxon>Pseudomonadati</taxon>
        <taxon>Pseudomonadota</taxon>
        <taxon>Alphaproteobacteria</taxon>
        <taxon>Acetobacterales</taxon>
        <taxon>Acetobacteraceae</taxon>
        <taxon>Acetobacter</taxon>
    </lineage>
</organism>
<sequence length="172" mass="18385">MTDRSGIGVCRRILGALCLPAFTLLLATPALAKTYKVTCPGEHKSLTLYVSGSYHGYPFSEVEETVLKNMACPHKASARQSLHDLTTQDLVMHVTVRRYAGQQLRGSVSVALLDNGTIISRSASPLSALASSNAPSVIGDDIYTTIQNAWNELTYAPNASKAMANAQAPDMS</sequence>
<proteinExistence type="predicted"/>
<name>A0A5C1YPJ7_9PROT</name>
<protein>
    <submittedName>
        <fullName evidence="2">Uncharacterized protein</fullName>
    </submittedName>
</protein>
<dbReference type="AlphaFoldDB" id="A0A5C1YPJ7"/>
<keyword evidence="1" id="KW-0732">Signal</keyword>
<dbReference type="EMBL" id="CP043506">
    <property type="protein sequence ID" value="QEO16702.1"/>
    <property type="molecule type" value="Genomic_DNA"/>
</dbReference>
<gene>
    <name evidence="2" type="ORF">FLP30_02150</name>
</gene>
<dbReference type="KEGG" id="acek:FLP30_02150"/>
<accession>A0A5C1YPJ7</accession>
<feature type="chain" id="PRO_5022904332" evidence="1">
    <location>
        <begin position="33"/>
        <end position="172"/>
    </location>
</feature>